<evidence type="ECO:0000256" key="3">
    <source>
        <dbReference type="ARBA" id="ARBA00005553"/>
    </source>
</evidence>
<evidence type="ECO:0000256" key="6">
    <source>
        <dbReference type="ARBA" id="ARBA00022946"/>
    </source>
</evidence>
<dbReference type="Gene3D" id="4.10.95.10">
    <property type="entry name" value="Cytochrome c oxidase, subunit VIa"/>
    <property type="match status" value="1"/>
</dbReference>
<evidence type="ECO:0000313" key="13">
    <source>
        <dbReference type="EMBL" id="KAF9452587.1"/>
    </source>
</evidence>
<dbReference type="GO" id="GO:0006123">
    <property type="term" value="P:mitochondrial electron transport, cytochrome c to oxygen"/>
    <property type="evidence" value="ECO:0007669"/>
    <property type="project" value="TreeGrafter"/>
</dbReference>
<dbReference type="InterPro" id="IPR001349">
    <property type="entry name" value="Cyt_c_oxidase_su6a"/>
</dbReference>
<dbReference type="PANTHER" id="PTHR11504">
    <property type="entry name" value="CYTOCHROME C OXIDASE POLYPEPTIDE VIA"/>
    <property type="match status" value="1"/>
</dbReference>
<dbReference type="EMBL" id="MU151070">
    <property type="protein sequence ID" value="KAF9452587.1"/>
    <property type="molecule type" value="Genomic_DNA"/>
</dbReference>
<comment type="pathway">
    <text evidence="2">Energy metabolism; oxidative phosphorylation.</text>
</comment>
<sequence>MSVLARTALRTAIRTAPRRSRGFAQTVSESRGAPLETYLAEEKALEHHAAQTSDLWRKISFYVCVPAIAVCVAWVYNAETEHAAHVEHIKEENGGVLPETPAYDYLNRRSKPFPWGMNSLFYNPHSNKNMEEEA</sequence>
<evidence type="ECO:0000256" key="5">
    <source>
        <dbReference type="ARBA" id="ARBA00022792"/>
    </source>
</evidence>
<gene>
    <name evidence="13" type="ORF">P691DRAFT_721719</name>
</gene>
<evidence type="ECO:0000256" key="10">
    <source>
        <dbReference type="ARBA" id="ARBA00070930"/>
    </source>
</evidence>
<evidence type="ECO:0000256" key="1">
    <source>
        <dbReference type="ARBA" id="ARBA00004434"/>
    </source>
</evidence>
<evidence type="ECO:0000256" key="11">
    <source>
        <dbReference type="ARBA" id="ARBA00082360"/>
    </source>
</evidence>
<dbReference type="OrthoDB" id="5947505at2759"/>
<keyword evidence="6" id="KW-0809">Transit peptide</keyword>
<keyword evidence="8" id="KW-0496">Mitochondrion</keyword>
<keyword evidence="5" id="KW-0999">Mitochondrion inner membrane</keyword>
<organism evidence="13 14">
    <name type="scientific">Macrolepiota fuliginosa MF-IS2</name>
    <dbReference type="NCBI Taxonomy" id="1400762"/>
    <lineage>
        <taxon>Eukaryota</taxon>
        <taxon>Fungi</taxon>
        <taxon>Dikarya</taxon>
        <taxon>Basidiomycota</taxon>
        <taxon>Agaricomycotina</taxon>
        <taxon>Agaricomycetes</taxon>
        <taxon>Agaricomycetidae</taxon>
        <taxon>Agaricales</taxon>
        <taxon>Agaricineae</taxon>
        <taxon>Agaricaceae</taxon>
        <taxon>Macrolepiota</taxon>
    </lineage>
</organism>
<evidence type="ECO:0000256" key="12">
    <source>
        <dbReference type="RuleBase" id="RU004396"/>
    </source>
</evidence>
<name>A0A9P6C5L0_9AGAR</name>
<reference evidence="13" key="1">
    <citation type="submission" date="2020-11" db="EMBL/GenBank/DDBJ databases">
        <authorList>
            <consortium name="DOE Joint Genome Institute"/>
            <person name="Ahrendt S."/>
            <person name="Riley R."/>
            <person name="Andreopoulos W."/>
            <person name="Labutti K."/>
            <person name="Pangilinan J."/>
            <person name="Ruiz-Duenas F.J."/>
            <person name="Barrasa J.M."/>
            <person name="Sanchez-Garcia M."/>
            <person name="Camarero S."/>
            <person name="Miyauchi S."/>
            <person name="Serrano A."/>
            <person name="Linde D."/>
            <person name="Babiker R."/>
            <person name="Drula E."/>
            <person name="Ayuso-Fernandez I."/>
            <person name="Pacheco R."/>
            <person name="Padilla G."/>
            <person name="Ferreira P."/>
            <person name="Barriuso J."/>
            <person name="Kellner H."/>
            <person name="Castanera R."/>
            <person name="Alfaro M."/>
            <person name="Ramirez L."/>
            <person name="Pisabarro A.G."/>
            <person name="Kuo A."/>
            <person name="Tritt A."/>
            <person name="Lipzen A."/>
            <person name="He G."/>
            <person name="Yan M."/>
            <person name="Ng V."/>
            <person name="Cullen D."/>
            <person name="Martin F."/>
            <person name="Rosso M.-N."/>
            <person name="Henrissat B."/>
            <person name="Hibbett D."/>
            <person name="Martinez A.T."/>
            <person name="Grigoriev I.V."/>
        </authorList>
    </citation>
    <scope>NUCLEOTIDE SEQUENCE</scope>
    <source>
        <strain evidence="13">MF-IS2</strain>
    </source>
</reference>
<dbReference type="GO" id="GO:0030234">
    <property type="term" value="F:enzyme regulator activity"/>
    <property type="evidence" value="ECO:0007669"/>
    <property type="project" value="TreeGrafter"/>
</dbReference>
<dbReference type="FunFam" id="4.10.95.10:FF:000001">
    <property type="entry name" value="Cytochrome c oxidase subunit 6A, mitochondrial"/>
    <property type="match status" value="1"/>
</dbReference>
<accession>A0A9P6C5L0</accession>
<dbReference type="GO" id="GO:0005743">
    <property type="term" value="C:mitochondrial inner membrane"/>
    <property type="evidence" value="ECO:0007669"/>
    <property type="project" value="UniProtKB-SubCell"/>
</dbReference>
<keyword evidence="14" id="KW-1185">Reference proteome</keyword>
<evidence type="ECO:0000256" key="9">
    <source>
        <dbReference type="ARBA" id="ARBA00023136"/>
    </source>
</evidence>
<dbReference type="SUPFAM" id="SSF81411">
    <property type="entry name" value="Mitochondrial cytochrome c oxidase subunit VIa"/>
    <property type="match status" value="1"/>
</dbReference>
<dbReference type="InterPro" id="IPR036418">
    <property type="entry name" value="Cyt_c_oxidase_su6a_sf"/>
</dbReference>
<dbReference type="PIRSF" id="PIRSF000277">
    <property type="entry name" value="COX6A1"/>
    <property type="match status" value="1"/>
</dbReference>
<keyword evidence="7" id="KW-1133">Transmembrane helix</keyword>
<evidence type="ECO:0000256" key="7">
    <source>
        <dbReference type="ARBA" id="ARBA00022989"/>
    </source>
</evidence>
<keyword evidence="9" id="KW-0472">Membrane</keyword>
<keyword evidence="4" id="KW-0812">Transmembrane</keyword>
<proteinExistence type="inferred from homology"/>
<dbReference type="AlphaFoldDB" id="A0A9P6C5L0"/>
<evidence type="ECO:0000313" key="14">
    <source>
        <dbReference type="Proteomes" id="UP000807342"/>
    </source>
</evidence>
<dbReference type="Pfam" id="PF02046">
    <property type="entry name" value="COX6A"/>
    <property type="match status" value="1"/>
</dbReference>
<comment type="similarity">
    <text evidence="3 12">Belongs to the cytochrome c oxidase subunit 6A family.</text>
</comment>
<evidence type="ECO:0000256" key="8">
    <source>
        <dbReference type="ARBA" id="ARBA00023128"/>
    </source>
</evidence>
<dbReference type="PANTHER" id="PTHR11504:SF0">
    <property type="entry name" value="CYTOCHROME C OXIDASE SUBUNIT"/>
    <property type="match status" value="1"/>
</dbReference>
<protein>
    <recommendedName>
        <fullName evidence="10">Cytochrome c oxidase subunit 13, mitochondrial</fullName>
    </recommendedName>
    <alternativeName>
        <fullName evidence="11">Cytochrome c oxidase polypeptide VIa</fullName>
    </alternativeName>
</protein>
<evidence type="ECO:0000256" key="2">
    <source>
        <dbReference type="ARBA" id="ARBA00004673"/>
    </source>
</evidence>
<evidence type="ECO:0000256" key="4">
    <source>
        <dbReference type="ARBA" id="ARBA00022692"/>
    </source>
</evidence>
<comment type="subcellular location">
    <subcellularLocation>
        <location evidence="1">Mitochondrion inner membrane</location>
        <topology evidence="1">Single-pass membrane protein</topology>
    </subcellularLocation>
</comment>
<comment type="caution">
    <text evidence="13">The sequence shown here is derived from an EMBL/GenBank/DDBJ whole genome shotgun (WGS) entry which is preliminary data.</text>
</comment>
<dbReference type="Proteomes" id="UP000807342">
    <property type="component" value="Unassembled WGS sequence"/>
</dbReference>